<evidence type="ECO:0000313" key="5">
    <source>
        <dbReference type="Proteomes" id="UP000000547"/>
    </source>
</evidence>
<dbReference type="InterPro" id="IPR050698">
    <property type="entry name" value="MBL"/>
</dbReference>
<dbReference type="SMART" id="SM00849">
    <property type="entry name" value="Lactamase_B"/>
    <property type="match status" value="1"/>
</dbReference>
<dbReference type="InterPro" id="IPR001279">
    <property type="entry name" value="Metallo-B-lactamas"/>
</dbReference>
<dbReference type="Gene3D" id="3.40.50.10890">
    <property type="match status" value="1"/>
</dbReference>
<dbReference type="InterPro" id="IPR036866">
    <property type="entry name" value="RibonucZ/Hydroxyglut_hydro"/>
</dbReference>
<evidence type="ECO:0000313" key="4">
    <source>
        <dbReference type="EMBL" id="AAZ27234.1"/>
    </source>
</evidence>
<dbReference type="SMART" id="SM01027">
    <property type="entry name" value="Beta-Casp"/>
    <property type="match status" value="1"/>
</dbReference>
<dbReference type="EMBL" id="CP000083">
    <property type="protein sequence ID" value="AAZ27234.1"/>
    <property type="molecule type" value="Genomic_DNA"/>
</dbReference>
<dbReference type="PANTHER" id="PTHR11203:SF37">
    <property type="entry name" value="INTEGRATOR COMPLEX SUBUNIT 11"/>
    <property type="match status" value="1"/>
</dbReference>
<dbReference type="GO" id="GO:0004521">
    <property type="term" value="F:RNA endonuclease activity"/>
    <property type="evidence" value="ECO:0007669"/>
    <property type="project" value="TreeGrafter"/>
</dbReference>
<protein>
    <submittedName>
        <fullName evidence="4">Metallo-beta-lactamase family protein</fullName>
    </submittedName>
</protein>
<organism evidence="4 5">
    <name type="scientific">Colwellia psychrerythraea (strain 34H / ATCC BAA-681)</name>
    <name type="common">Vibrio psychroerythus</name>
    <dbReference type="NCBI Taxonomy" id="167879"/>
    <lineage>
        <taxon>Bacteria</taxon>
        <taxon>Pseudomonadati</taxon>
        <taxon>Pseudomonadota</taxon>
        <taxon>Gammaproteobacteria</taxon>
        <taxon>Alteromonadales</taxon>
        <taxon>Colwelliaceae</taxon>
        <taxon>Colwellia</taxon>
    </lineage>
</organism>
<accession>Q481D2</accession>
<reference evidence="4" key="1">
    <citation type="journal article" date="2005" name="Proc. Natl. Acad. Sci. U.S.A.">
        <title>The psychrophilic lifestyle as revealed by the genome sequence of Colwellia psychrerythraea 34H through genomic and proteomic analyses.</title>
        <authorList>
            <person name="Methe B.A."/>
            <person name="Nelson K.E."/>
            <person name="Deming J.W."/>
            <person name="Momen B."/>
            <person name="Melamud E."/>
            <person name="Zhang X."/>
            <person name="Moult J."/>
            <person name="Madupu R."/>
            <person name="Nelson W.C."/>
            <person name="Dodson R.J."/>
            <person name="Brinkac L.M."/>
            <person name="Daugherty S.C."/>
            <person name="Durkin A.S."/>
            <person name="DeBoy R.T."/>
            <person name="Kolonay J.F."/>
            <person name="Sullivan S.A."/>
            <person name="Zhou L."/>
            <person name="Davidsen T.M."/>
            <person name="Wu M."/>
            <person name="Huston A.L."/>
            <person name="Lewis M."/>
            <person name="Weaver B."/>
            <person name="Weidman J.F."/>
            <person name="Khouri H."/>
            <person name="Utterback T.R."/>
            <person name="Feldblyum T.V."/>
            <person name="Fraser C.M."/>
        </authorList>
    </citation>
    <scope>NUCLEOTIDE SEQUENCE [LARGE SCALE GENOMIC DNA]</scope>
    <source>
        <strain evidence="4">34H</strain>
    </source>
</reference>
<dbReference type="InterPro" id="IPR022712">
    <property type="entry name" value="Beta_Casp"/>
</dbReference>
<dbReference type="STRING" id="167879.CPS_2623"/>
<gene>
    <name evidence="4" type="ordered locus">CPS_2623</name>
</gene>
<evidence type="ECO:0000259" key="3">
    <source>
        <dbReference type="SMART" id="SM01027"/>
    </source>
</evidence>
<dbReference type="AlphaFoldDB" id="Q481D2"/>
<evidence type="ECO:0000259" key="2">
    <source>
        <dbReference type="SMART" id="SM00849"/>
    </source>
</evidence>
<dbReference type="Proteomes" id="UP000000547">
    <property type="component" value="Chromosome"/>
</dbReference>
<dbReference type="InterPro" id="IPR011108">
    <property type="entry name" value="RMMBL"/>
</dbReference>
<dbReference type="GO" id="GO:0016787">
    <property type="term" value="F:hydrolase activity"/>
    <property type="evidence" value="ECO:0007669"/>
    <property type="project" value="UniProtKB-KW"/>
</dbReference>
<dbReference type="Gene3D" id="3.60.15.10">
    <property type="entry name" value="Ribonuclease Z/Hydroxyacylglutathione hydrolase-like"/>
    <property type="match status" value="1"/>
</dbReference>
<dbReference type="HOGENOM" id="CLU_009673_5_2_6"/>
<evidence type="ECO:0000256" key="1">
    <source>
        <dbReference type="ARBA" id="ARBA00022801"/>
    </source>
</evidence>
<dbReference type="CDD" id="cd16295">
    <property type="entry name" value="TTHA0252-CPSF-like_MBL-fold"/>
    <property type="match status" value="1"/>
</dbReference>
<sequence>MNITFLGGTGTVTGSKYFVETSTTKILVDCGLYQGYKWLRARNREPLPLDLKSLDAIVLTHAHLDHSGFIPALYKQGFRGHVYAHQATISLCSILLPDSGHIQEDDAKFYGKHKISRHENPEPLYDKATAEACLSLFKAVDFNEEFKIGDIEIELQSAGHILGAASVILKADGKRVGFSGDVGRPDDIIMYPPKPLPPVDLLLLESTYGNRLHDKEDAFEQLAEIVNSTAKKGGALLIPSFAVGRTEAVQHMLASLMKKELIPKLPVYLDSPMAINVFNIYCEHFDLNRLSNEECLEMCNVATFTRTVDESKALSELIMPHIIIAGSGMATGGRILHHLKRLLGDYRTTVLFTGYLSGGTRGAKMLAGKDNVKIHGKWLPVKARVEVLNGLSGHGDYEDITQWLQISKLHPKTKVLLVHGEPEASESMRDHLMQHTQFDVDVAKYHEILRL</sequence>
<dbReference type="PANTHER" id="PTHR11203">
    <property type="entry name" value="CLEAVAGE AND POLYADENYLATION SPECIFICITY FACTOR FAMILY MEMBER"/>
    <property type="match status" value="1"/>
</dbReference>
<dbReference type="SUPFAM" id="SSF56281">
    <property type="entry name" value="Metallo-hydrolase/oxidoreductase"/>
    <property type="match status" value="1"/>
</dbReference>
<keyword evidence="1" id="KW-0378">Hydrolase</keyword>
<feature type="domain" description="Beta-Casp" evidence="3">
    <location>
        <begin position="246"/>
        <end position="365"/>
    </location>
</feature>
<feature type="domain" description="Metallo-beta-lactamase" evidence="2">
    <location>
        <begin position="13"/>
        <end position="222"/>
    </location>
</feature>
<dbReference type="KEGG" id="cps:CPS_2623"/>
<name>Q481D2_COLP3</name>
<dbReference type="RefSeq" id="WP_011043431.1">
    <property type="nucleotide sequence ID" value="NC_003910.7"/>
</dbReference>
<proteinExistence type="predicted"/>
<dbReference type="Pfam" id="PF12706">
    <property type="entry name" value="Lactamase_B_2"/>
    <property type="match status" value="1"/>
</dbReference>
<dbReference type="Pfam" id="PF10996">
    <property type="entry name" value="Beta-Casp"/>
    <property type="match status" value="1"/>
</dbReference>
<dbReference type="Pfam" id="PF07521">
    <property type="entry name" value="RMMBL"/>
    <property type="match status" value="1"/>
</dbReference>